<name>A0A1I7SPV3_BURXY</name>
<dbReference type="GO" id="GO:0003676">
    <property type="term" value="F:nucleic acid binding"/>
    <property type="evidence" value="ECO:0007669"/>
    <property type="project" value="InterPro"/>
</dbReference>
<dbReference type="InterPro" id="IPR035979">
    <property type="entry name" value="RBD_domain_sf"/>
</dbReference>
<dbReference type="Proteomes" id="UP000095284">
    <property type="component" value="Unplaced"/>
</dbReference>
<dbReference type="InterPro" id="IPR012677">
    <property type="entry name" value="Nucleotide-bd_a/b_plait_sf"/>
</dbReference>
<reference evidence="2" key="1">
    <citation type="submission" date="2016-11" db="UniProtKB">
        <authorList>
            <consortium name="WormBaseParasite"/>
        </authorList>
    </citation>
    <scope>IDENTIFICATION</scope>
</reference>
<sequence>MAMPEREKMEMPMKERMAMPQIIKEILFGYGALTSQERSRLFYVKLGNLDFNISEQDVRRFYKNFDIDIAVAFRQTNEFGQRNGQLFLGVRSRNEQMALVHYSQMRVFDNRTAK</sequence>
<dbReference type="SUPFAM" id="SSF54928">
    <property type="entry name" value="RNA-binding domain, RBD"/>
    <property type="match status" value="1"/>
</dbReference>
<protein>
    <submittedName>
        <fullName evidence="2">RRM domain-containing protein</fullName>
    </submittedName>
</protein>
<evidence type="ECO:0000313" key="1">
    <source>
        <dbReference type="Proteomes" id="UP000095284"/>
    </source>
</evidence>
<proteinExistence type="predicted"/>
<dbReference type="WBParaSite" id="BXY_1509700.1">
    <property type="protein sequence ID" value="BXY_1509700.1"/>
    <property type="gene ID" value="BXY_1509700"/>
</dbReference>
<organism evidence="1 2">
    <name type="scientific">Bursaphelenchus xylophilus</name>
    <name type="common">Pinewood nematode worm</name>
    <name type="synonym">Aphelenchoides xylophilus</name>
    <dbReference type="NCBI Taxonomy" id="6326"/>
    <lineage>
        <taxon>Eukaryota</taxon>
        <taxon>Metazoa</taxon>
        <taxon>Ecdysozoa</taxon>
        <taxon>Nematoda</taxon>
        <taxon>Chromadorea</taxon>
        <taxon>Rhabditida</taxon>
        <taxon>Tylenchina</taxon>
        <taxon>Tylenchomorpha</taxon>
        <taxon>Aphelenchoidea</taxon>
        <taxon>Aphelenchoididae</taxon>
        <taxon>Bursaphelenchus</taxon>
    </lineage>
</organism>
<dbReference type="AlphaFoldDB" id="A0A1I7SPV3"/>
<dbReference type="Gene3D" id="3.30.70.330">
    <property type="match status" value="1"/>
</dbReference>
<evidence type="ECO:0000313" key="2">
    <source>
        <dbReference type="WBParaSite" id="BXY_1509700.1"/>
    </source>
</evidence>
<accession>A0A1I7SPV3</accession>